<dbReference type="Proteomes" id="UP000000314">
    <property type="component" value="Chromosome 2"/>
</dbReference>
<keyword evidence="2" id="KW-0175">Coiled coil</keyword>
<keyword evidence="5" id="KW-1185">Reference proteome</keyword>
<dbReference type="EMBL" id="FN392320">
    <property type="protein sequence ID" value="CAY69371.1"/>
    <property type="molecule type" value="Genomic_DNA"/>
</dbReference>
<dbReference type="RefSeq" id="XP_002491651.1">
    <property type="nucleotide sequence ID" value="XM_002491606.1"/>
</dbReference>
<feature type="coiled-coil region" evidence="2">
    <location>
        <begin position="439"/>
        <end position="626"/>
    </location>
</feature>
<accession>C4R1J7</accession>
<evidence type="ECO:0000313" key="4">
    <source>
        <dbReference type="EMBL" id="CAY69371.1"/>
    </source>
</evidence>
<protein>
    <recommendedName>
        <fullName evidence="6">Eisosome protein 1</fullName>
    </recommendedName>
</protein>
<dbReference type="eggNOG" id="ENOG502S8WV">
    <property type="taxonomic scope" value="Eukaryota"/>
</dbReference>
<dbReference type="PANTHER" id="PTHR28298">
    <property type="entry name" value="EISOSOME PROTEIN 1"/>
    <property type="match status" value="1"/>
</dbReference>
<sequence>MASINTSRSSVYQTDGKPLSEEAIYRAKLKYGVYNKPGAVSLGVDHSASDSAALLATSADLSVKPYQRQLSEDAATAALIARTDTAPKAWKRENISTEAEYAAISARFPVDKARSEVSNEFSDFEESEDAAAYVLKKDTASVARSSLRDQYDWDDVRSGKKQFSNLNIATITARSNESATKAIDYRTNPDALNSRSGLVTGSKFNTANGDVNISKINSAAEDSARKSLNTRLHPNVRDPRAGLATRSDTMNSSSFAASGASASGKLNVDLDYAARERETLSKNTLVDAKVLQKALANAESTLRRLDTDATPENLFNNRENNLKALAIAQQNSEKRRVNDGKIDLGGGLFMDPVELNVMAQQLVGPVVQQIDSKAALQRQQDEQNAQKKLEQKQRKLQYEEELRKQKLEEKQNKEIDKQVRREKLDADKEGEKSKQFDLIALKQRELDGKQNELDESVQEDQKIREALVLEKTNLEEKISTEAAQRKQARDEELTSLQAERDEEVAPLVAGLERETGILNELIAEREELEASYNEHHTRAEGHNNVLENSETMLSDLDEQINAARTKLEATKKKAEQVAKDTEAFKKNHETQFASLTAQNATLLAQHQKLEAERDQLIKKHDDTVAELQDAKLKGLQEDKAVNSILPEHLQEDIKDTVSVETPFDHSKFKFEPEPFVEESVEQKKPESPKASVTSSKSTSKKKLWSIPKISPKSALEPSLKPAPEAAQVAPPAQTADDSKAKQTTKKPFKKKFIDFMNGESYMKPAPKFNRHPKAGVEPASTSPTATTTAAAPASTPVTQKPAASKAPEPDLTRTFSGFSQGSDVNKS</sequence>
<feature type="region of interest" description="Disordered" evidence="3">
    <location>
        <begin position="233"/>
        <end position="259"/>
    </location>
</feature>
<evidence type="ECO:0000256" key="2">
    <source>
        <dbReference type="SAM" id="Coils"/>
    </source>
</evidence>
<reference evidence="4 5" key="1">
    <citation type="journal article" date="2009" name="Nat. Biotechnol.">
        <title>Genome sequence of the recombinant protein production host Pichia pastoris.</title>
        <authorList>
            <person name="De Schutter K."/>
            <person name="Lin Y.C."/>
            <person name="Tiels P."/>
            <person name="Van Hecke A."/>
            <person name="Glinka S."/>
            <person name="Weber-Lehmann J."/>
            <person name="Rouze P."/>
            <person name="Van de Peer Y."/>
            <person name="Callewaert N."/>
        </authorList>
    </citation>
    <scope>NUCLEOTIDE SEQUENCE [LARGE SCALE GENOMIC DNA]</scope>
    <source>
        <strain evidence="5">GS115 / ATCC 20864</strain>
    </source>
</reference>
<dbReference type="HOGENOM" id="CLU_325730_0_0_1"/>
<dbReference type="AlphaFoldDB" id="C4R1J7"/>
<dbReference type="GeneID" id="8198340"/>
<comment type="similarity">
    <text evidence="1">Belongs to the EIS1 family.</text>
</comment>
<evidence type="ECO:0000256" key="3">
    <source>
        <dbReference type="SAM" id="MobiDB-lite"/>
    </source>
</evidence>
<dbReference type="PANTHER" id="PTHR28298:SF1">
    <property type="entry name" value="EISOSOME PROTEIN 1"/>
    <property type="match status" value="1"/>
</dbReference>
<dbReference type="Pfam" id="PF12757">
    <property type="entry name" value="Eisosome1"/>
    <property type="match status" value="1"/>
</dbReference>
<feature type="compositionally biased region" description="Low complexity" evidence="3">
    <location>
        <begin position="688"/>
        <end position="697"/>
    </location>
</feature>
<feature type="compositionally biased region" description="Polar residues" evidence="3">
    <location>
        <begin position="813"/>
        <end position="827"/>
    </location>
</feature>
<evidence type="ECO:0000313" key="5">
    <source>
        <dbReference type="Proteomes" id="UP000000314"/>
    </source>
</evidence>
<feature type="compositionally biased region" description="Low complexity" evidence="3">
    <location>
        <begin position="778"/>
        <end position="796"/>
    </location>
</feature>
<feature type="compositionally biased region" description="Low complexity" evidence="3">
    <location>
        <begin position="721"/>
        <end position="735"/>
    </location>
</feature>
<name>C4R1J7_KOMPG</name>
<dbReference type="KEGG" id="ppa:PAS_chr2-1_0722"/>
<dbReference type="InterPro" id="IPR024527">
    <property type="entry name" value="Eisosome1"/>
</dbReference>
<dbReference type="SMR" id="C4R1J7"/>
<feature type="coiled-coil region" evidence="2">
    <location>
        <begin position="373"/>
        <end position="409"/>
    </location>
</feature>
<gene>
    <name evidence="4" type="ordered locus">PAS_chr2-1_0722</name>
</gene>
<dbReference type="OrthoDB" id="4070583at2759"/>
<organism evidence="4 5">
    <name type="scientific">Komagataella phaffii (strain GS115 / ATCC 20864)</name>
    <name type="common">Yeast</name>
    <name type="synonym">Pichia pastoris</name>
    <dbReference type="NCBI Taxonomy" id="644223"/>
    <lineage>
        <taxon>Eukaryota</taxon>
        <taxon>Fungi</taxon>
        <taxon>Dikarya</taxon>
        <taxon>Ascomycota</taxon>
        <taxon>Saccharomycotina</taxon>
        <taxon>Pichiomycetes</taxon>
        <taxon>Pichiales</taxon>
        <taxon>Pichiaceae</taxon>
        <taxon>Komagataella</taxon>
    </lineage>
</organism>
<dbReference type="OMA" id="EHTFSGF"/>
<evidence type="ECO:0008006" key="6">
    <source>
        <dbReference type="Google" id="ProtNLM"/>
    </source>
</evidence>
<evidence type="ECO:0000256" key="1">
    <source>
        <dbReference type="ARBA" id="ARBA00008528"/>
    </source>
</evidence>
<dbReference type="InParanoid" id="C4R1J7"/>
<feature type="region of interest" description="Disordered" evidence="3">
    <location>
        <begin position="668"/>
        <end position="827"/>
    </location>
</feature>
<proteinExistence type="inferred from homology"/>
<dbReference type="GO" id="GO:0070941">
    <property type="term" value="P:eisosome assembly"/>
    <property type="evidence" value="ECO:0007669"/>
    <property type="project" value="TreeGrafter"/>
</dbReference>